<proteinExistence type="inferred from homology"/>
<organism evidence="3 4">
    <name type="scientific">Saccoglossus kowalevskii</name>
    <name type="common">Acorn worm</name>
    <dbReference type="NCBI Taxonomy" id="10224"/>
    <lineage>
        <taxon>Eukaryota</taxon>
        <taxon>Metazoa</taxon>
        <taxon>Hemichordata</taxon>
        <taxon>Enteropneusta</taxon>
        <taxon>Harrimaniidae</taxon>
        <taxon>Saccoglossus</taxon>
    </lineage>
</organism>
<evidence type="ECO:0000256" key="2">
    <source>
        <dbReference type="SAM" id="MobiDB-lite"/>
    </source>
</evidence>
<dbReference type="PANTHER" id="PTHR13354">
    <property type="entry name" value="ROUND SPERMATID BASIC PROTEIN 1"/>
    <property type="match status" value="1"/>
</dbReference>
<protein>
    <submittedName>
        <fullName evidence="4">Round spermatid basic protein 1-like</fullName>
    </submittedName>
</protein>
<dbReference type="Proteomes" id="UP000694865">
    <property type="component" value="Unplaced"/>
</dbReference>
<accession>A0ABM0GVR5</accession>
<comment type="similarity">
    <text evidence="1">Belongs to the round spermatid basic protein 1 family.</text>
</comment>
<feature type="region of interest" description="Disordered" evidence="2">
    <location>
        <begin position="75"/>
        <end position="123"/>
    </location>
</feature>
<gene>
    <name evidence="4" type="primary">LOC100375979</name>
</gene>
<dbReference type="GeneID" id="100375979"/>
<sequence>MATEMEPSDEHVVSFENIDDSQQQLFAETKPSLEFLNDTKSISPDTGKRKRIQHNYKRLSSSGYLDEVYADGRRRFSSTASESELSPSPPKHKARRKMLNNSDQLHFDGGDPEPKENEPVLNNNGYLAPQIIIKKVKEPKPRLKKHRSRKKDVRHQETQTVSCSATTIVDSKRCDNLHMLQETKSENLHIQDDSKFSKYMHIVKDSNGGALVLHAYSEEIAHLQYEELEEFADEFVRLSFSEVSPGVSRFVMSIVHGSAAYLPDLVEHFTYHYPNIKVKTELIGKKSDLISTTMEEFHKEVHRTYSNGTYRSGPMLQVSLVGTVSEEVGGYYPEFLDILEQNPFIKRTVPWSNLSICNIPRNRSNDGPILWVRPGEQMVPTAEMPKSPYKQRRRYDTDRLVKDVVCFDAANFHAVVEELQLDLHEPPMSQCVQWLETAKLNHLRREGVKYAKIGLRDNDVYFIPRSIVHQFQTTSACTSIAWHIRLKQYYPEYTEEEEDEQDKMEVAEKGEEIAAVVEKEDESNEMEVHVTDNLSTESHLQAVSQPVEFSESSPEVDKTCNDEVAEVQPTANNDLKLQIDVKEEVFEEGHTTKTDM</sequence>
<reference evidence="4" key="1">
    <citation type="submission" date="2025-08" db="UniProtKB">
        <authorList>
            <consortium name="RefSeq"/>
        </authorList>
    </citation>
    <scope>IDENTIFICATION</scope>
    <source>
        <tissue evidence="4">Testes</tissue>
    </source>
</reference>
<name>A0ABM0GVR5_SACKO</name>
<dbReference type="RefSeq" id="XP_002738396.1">
    <property type="nucleotide sequence ID" value="XM_002738350.2"/>
</dbReference>
<feature type="compositionally biased region" description="Low complexity" evidence="2">
    <location>
        <begin position="77"/>
        <end position="86"/>
    </location>
</feature>
<evidence type="ECO:0000313" key="4">
    <source>
        <dbReference type="RefSeq" id="XP_002738396.1"/>
    </source>
</evidence>
<evidence type="ECO:0000256" key="1">
    <source>
        <dbReference type="ARBA" id="ARBA00010560"/>
    </source>
</evidence>
<dbReference type="InterPro" id="IPR026306">
    <property type="entry name" value="RSBN1/Dpy-2/CEP530"/>
</dbReference>
<evidence type="ECO:0000313" key="3">
    <source>
        <dbReference type="Proteomes" id="UP000694865"/>
    </source>
</evidence>
<keyword evidence="3" id="KW-1185">Reference proteome</keyword>
<feature type="compositionally biased region" description="Basic and acidic residues" evidence="2">
    <location>
        <begin position="105"/>
        <end position="118"/>
    </location>
</feature>
<dbReference type="PANTHER" id="PTHR13354:SF11">
    <property type="entry name" value="LYSINE-SPECIFIC DEMETHYLASE 9"/>
    <property type="match status" value="1"/>
</dbReference>